<dbReference type="CDD" id="cd00085">
    <property type="entry name" value="HNHc"/>
    <property type="match status" value="1"/>
</dbReference>
<accession>A0ABT5GKJ1</accession>
<dbReference type="InterPro" id="IPR002711">
    <property type="entry name" value="HNH"/>
</dbReference>
<comment type="caution">
    <text evidence="3">The sequence shown here is derived from an EMBL/GenBank/DDBJ whole genome shotgun (WGS) entry which is preliminary data.</text>
</comment>
<keyword evidence="3" id="KW-0378">Hydrolase</keyword>
<evidence type="ECO:0000313" key="4">
    <source>
        <dbReference type="Proteomes" id="UP001150259"/>
    </source>
</evidence>
<dbReference type="Pfam" id="PF01844">
    <property type="entry name" value="HNH"/>
    <property type="match status" value="1"/>
</dbReference>
<evidence type="ECO:0000313" key="3">
    <source>
        <dbReference type="EMBL" id="MDC5698734.1"/>
    </source>
</evidence>
<reference evidence="3 4" key="1">
    <citation type="submission" date="2022-11" db="EMBL/GenBank/DDBJ databases">
        <title>Anaerobic phenanthrene biodegradation by a DNRA strain PheN6.</title>
        <authorList>
            <person name="Zhang Z."/>
        </authorList>
    </citation>
    <scope>NUCLEOTIDE SEQUENCE [LARGE SCALE GENOMIC DNA]</scope>
    <source>
        <strain evidence="3 4">PheN6</strain>
    </source>
</reference>
<dbReference type="GO" id="GO:0004519">
    <property type="term" value="F:endonuclease activity"/>
    <property type="evidence" value="ECO:0007669"/>
    <property type="project" value="UniProtKB-KW"/>
</dbReference>
<proteinExistence type="inferred from homology"/>
<keyword evidence="3" id="KW-0255">Endonuclease</keyword>
<gene>
    <name evidence="3" type="ORF">OO014_15870</name>
</gene>
<comment type="similarity">
    <text evidence="1">Belongs to the Rv1128c/1148c/1588c/1702c/1945/3466 family.</text>
</comment>
<dbReference type="EMBL" id="JAPFQL010000081">
    <property type="protein sequence ID" value="MDC5698734.1"/>
    <property type="molecule type" value="Genomic_DNA"/>
</dbReference>
<dbReference type="RefSeq" id="WP_272463299.1">
    <property type="nucleotide sequence ID" value="NZ_JAPFQL010000081.1"/>
</dbReference>
<dbReference type="Gene3D" id="1.10.30.50">
    <property type="match status" value="1"/>
</dbReference>
<dbReference type="InterPro" id="IPR003870">
    <property type="entry name" value="DUF222"/>
</dbReference>
<protein>
    <submittedName>
        <fullName evidence="3">HNH endonuclease</fullName>
    </submittedName>
</protein>
<organism evidence="3 4">
    <name type="scientific">Intrasporangium calvum</name>
    <dbReference type="NCBI Taxonomy" id="53358"/>
    <lineage>
        <taxon>Bacteria</taxon>
        <taxon>Bacillati</taxon>
        <taxon>Actinomycetota</taxon>
        <taxon>Actinomycetes</taxon>
        <taxon>Micrococcales</taxon>
        <taxon>Intrasporangiaceae</taxon>
        <taxon>Intrasporangium</taxon>
    </lineage>
</organism>
<name>A0ABT5GKJ1_9MICO</name>
<dbReference type="Proteomes" id="UP001150259">
    <property type="component" value="Unassembled WGS sequence"/>
</dbReference>
<dbReference type="InterPro" id="IPR003615">
    <property type="entry name" value="HNH_nuc"/>
</dbReference>
<dbReference type="SMART" id="SM00507">
    <property type="entry name" value="HNHc"/>
    <property type="match status" value="1"/>
</dbReference>
<feature type="domain" description="HNH nuclease" evidence="2">
    <location>
        <begin position="358"/>
        <end position="410"/>
    </location>
</feature>
<sequence>MESVSLEELDLEGADADWFEANFTGRAASDGPRFGEPVEVKIDALLGKPLVRHASDLLSHALEHLAAVRAQHEVMLVNVLAELVARGEEPPGGLRVTDWLRTLDPGLTAGAAKDLVTVARAVTQPRWSELASRVTMQHVTVAKAARIIEFQERNERVADPAEMTSAVQDLVTRAPDLIHEDFTGLVRQHTEQVRPPRDEERLDEGRRASRGLWFGAPSRSGMVPMRAVLDPEAAAVIKSALDPLATPCPSTDGYGRTVAADPRTPAKRRADALLQVIERGVAAGEHLPTTDKAKVVVTIDHDVLAGTVRGAGLAMSGDVLSSSTVRRLACDAAIIPMVLGTRGEPLDVGRERRLVTKGLRLALWQRDGGCSFPGCTIAPQWTDAHHVQHWSAGGRTSLLNLALLCRRHHTHVHRHDLSATVTTTSATWHE</sequence>
<evidence type="ECO:0000256" key="1">
    <source>
        <dbReference type="ARBA" id="ARBA00023450"/>
    </source>
</evidence>
<evidence type="ECO:0000259" key="2">
    <source>
        <dbReference type="SMART" id="SM00507"/>
    </source>
</evidence>
<keyword evidence="4" id="KW-1185">Reference proteome</keyword>
<dbReference type="Pfam" id="PF02720">
    <property type="entry name" value="DUF222"/>
    <property type="match status" value="1"/>
</dbReference>
<keyword evidence="3" id="KW-0540">Nuclease</keyword>